<protein>
    <recommendedName>
        <fullName evidence="9">Integral membrane protein, interacts with FtsH</fullName>
    </recommendedName>
</protein>
<feature type="transmembrane region" description="Helical" evidence="6">
    <location>
        <begin position="64"/>
        <end position="83"/>
    </location>
</feature>
<dbReference type="EMBL" id="AZFK01000005">
    <property type="protein sequence ID" value="KRL92432.1"/>
    <property type="molecule type" value="Genomic_DNA"/>
</dbReference>
<comment type="similarity">
    <text evidence="2 6">Belongs to the BI1 family.</text>
</comment>
<feature type="transmembrane region" description="Helical" evidence="6">
    <location>
        <begin position="210"/>
        <end position="233"/>
    </location>
</feature>
<feature type="transmembrane region" description="Helical" evidence="6">
    <location>
        <begin position="90"/>
        <end position="111"/>
    </location>
</feature>
<feature type="transmembrane region" description="Helical" evidence="6">
    <location>
        <begin position="33"/>
        <end position="58"/>
    </location>
</feature>
<keyword evidence="3 6" id="KW-0812">Transmembrane</keyword>
<evidence type="ECO:0000256" key="3">
    <source>
        <dbReference type="ARBA" id="ARBA00022692"/>
    </source>
</evidence>
<keyword evidence="5 6" id="KW-0472">Membrane</keyword>
<dbReference type="CDD" id="cd10432">
    <property type="entry name" value="BI-1-like_bacterial"/>
    <property type="match status" value="1"/>
</dbReference>
<dbReference type="GO" id="GO:0016020">
    <property type="term" value="C:membrane"/>
    <property type="evidence" value="ECO:0007669"/>
    <property type="project" value="UniProtKB-SubCell"/>
</dbReference>
<dbReference type="Proteomes" id="UP000050816">
    <property type="component" value="Unassembled WGS sequence"/>
</dbReference>
<evidence type="ECO:0000313" key="8">
    <source>
        <dbReference type="Proteomes" id="UP000050816"/>
    </source>
</evidence>
<dbReference type="Pfam" id="PF01027">
    <property type="entry name" value="Bax1-I"/>
    <property type="match status" value="1"/>
</dbReference>
<feature type="transmembrane region" description="Helical" evidence="6">
    <location>
        <begin position="172"/>
        <end position="189"/>
    </location>
</feature>
<dbReference type="RefSeq" id="WP_056953533.1">
    <property type="nucleotide sequence ID" value="NZ_AZFK01000005.1"/>
</dbReference>
<dbReference type="AlphaFoldDB" id="A0A0R1UG90"/>
<accession>A0A0R1UG90</accession>
<comment type="caution">
    <text evidence="7">The sequence shown here is derived from an EMBL/GenBank/DDBJ whole genome shotgun (WGS) entry which is preliminary data.</text>
</comment>
<proteinExistence type="inferred from homology"/>
<reference evidence="7 8" key="1">
    <citation type="journal article" date="2015" name="Genome Announc.">
        <title>Expanding the biotechnology potential of lactobacilli through comparative genomics of 213 strains and associated genera.</title>
        <authorList>
            <person name="Sun Z."/>
            <person name="Harris H.M."/>
            <person name="McCann A."/>
            <person name="Guo C."/>
            <person name="Argimon S."/>
            <person name="Zhang W."/>
            <person name="Yang X."/>
            <person name="Jeffery I.B."/>
            <person name="Cooney J.C."/>
            <person name="Kagawa T.F."/>
            <person name="Liu W."/>
            <person name="Song Y."/>
            <person name="Salvetti E."/>
            <person name="Wrobel A."/>
            <person name="Rasinkangas P."/>
            <person name="Parkhill J."/>
            <person name="Rea M.C."/>
            <person name="O'Sullivan O."/>
            <person name="Ritari J."/>
            <person name="Douillard F.P."/>
            <person name="Paul Ross R."/>
            <person name="Yang R."/>
            <person name="Briner A.E."/>
            <person name="Felis G.E."/>
            <person name="de Vos W.M."/>
            <person name="Barrangou R."/>
            <person name="Klaenhammer T.R."/>
            <person name="Caufield P.W."/>
            <person name="Cui Y."/>
            <person name="Zhang H."/>
            <person name="O'Toole P.W."/>
        </authorList>
    </citation>
    <scope>NUCLEOTIDE SEQUENCE [LARGE SCALE GENOMIC DNA]</scope>
    <source>
        <strain evidence="7 8">DSM 15946</strain>
    </source>
</reference>
<feature type="transmembrane region" description="Helical" evidence="6">
    <location>
        <begin position="149"/>
        <end position="166"/>
    </location>
</feature>
<comment type="subcellular location">
    <subcellularLocation>
        <location evidence="1">Membrane</location>
        <topology evidence="1">Multi-pass membrane protein</topology>
    </subcellularLocation>
</comment>
<evidence type="ECO:0000256" key="5">
    <source>
        <dbReference type="ARBA" id="ARBA00023136"/>
    </source>
</evidence>
<evidence type="ECO:0008006" key="9">
    <source>
        <dbReference type="Google" id="ProtNLM"/>
    </source>
</evidence>
<gene>
    <name evidence="7" type="ORF">FC43_GL002090</name>
</gene>
<name>A0A0R1UG90_9LACO</name>
<evidence type="ECO:0000256" key="6">
    <source>
        <dbReference type="RuleBase" id="RU004379"/>
    </source>
</evidence>
<evidence type="ECO:0000313" key="7">
    <source>
        <dbReference type="EMBL" id="KRL92432.1"/>
    </source>
</evidence>
<dbReference type="PATRIC" id="fig|1423760.3.peg.2191"/>
<evidence type="ECO:0000256" key="2">
    <source>
        <dbReference type="ARBA" id="ARBA00010350"/>
    </source>
</evidence>
<dbReference type="InterPro" id="IPR006214">
    <property type="entry name" value="Bax_inhibitor_1-related"/>
</dbReference>
<evidence type="ECO:0000256" key="1">
    <source>
        <dbReference type="ARBA" id="ARBA00004141"/>
    </source>
</evidence>
<dbReference type="PANTHER" id="PTHR23291">
    <property type="entry name" value="BAX INHIBITOR-RELATED"/>
    <property type="match status" value="1"/>
</dbReference>
<feature type="transmembrane region" description="Helical" evidence="6">
    <location>
        <begin position="117"/>
        <end position="137"/>
    </location>
</feature>
<keyword evidence="4 6" id="KW-1133">Transmembrane helix</keyword>
<sequence>MNDFFSQEPQRREVNTDVVGLNRFLTRMYGNMALAVLVSALTAYLSMTAFRAVIFSYFAAHSGMVWLVLLLPIALTFGINASAQRNPVGSFVMLMVTAIIYGLVFALIAGAYTGANIAAAFLSSASLFVFLAIYGTVTKRDLSRAGGQATAALFALMIAWIINMFLQSPAITYIFSFIAVIIFVVLTAWDAQKMKQLYLQAGSQVSVSGLAVIGALQLYLDFINLFLQLLQIFGMSDRD</sequence>
<organism evidence="7 8">
    <name type="scientific">Limosilactobacillus ingluviei DSM 15946</name>
    <dbReference type="NCBI Taxonomy" id="1423760"/>
    <lineage>
        <taxon>Bacteria</taxon>
        <taxon>Bacillati</taxon>
        <taxon>Bacillota</taxon>
        <taxon>Bacilli</taxon>
        <taxon>Lactobacillales</taxon>
        <taxon>Lactobacillaceae</taxon>
        <taxon>Limosilactobacillus</taxon>
    </lineage>
</organism>
<evidence type="ECO:0000256" key="4">
    <source>
        <dbReference type="ARBA" id="ARBA00022989"/>
    </source>
</evidence>
<dbReference type="PANTHER" id="PTHR23291:SF50">
    <property type="entry name" value="PROTEIN LIFEGUARD 4"/>
    <property type="match status" value="1"/>
</dbReference>